<name>A0ABT9EN63_9SPHN</name>
<dbReference type="Proteomes" id="UP001230685">
    <property type="component" value="Unassembled WGS sequence"/>
</dbReference>
<comment type="caution">
    <text evidence="3">The sequence shown here is derived from an EMBL/GenBank/DDBJ whole genome shotgun (WGS) entry which is preliminary data.</text>
</comment>
<gene>
    <name evidence="3" type="ORF">Q5H91_12770</name>
</gene>
<reference evidence="3 4" key="1">
    <citation type="submission" date="2023-07" db="EMBL/GenBank/DDBJ databases">
        <authorList>
            <person name="Kim M.K."/>
        </authorList>
    </citation>
    <scope>NUCLEOTIDE SEQUENCE [LARGE SCALE GENOMIC DNA]</scope>
    <source>
        <strain evidence="3 4">KR1UV-12</strain>
    </source>
</reference>
<dbReference type="RefSeq" id="WP_305173803.1">
    <property type="nucleotide sequence ID" value="NZ_JAUUDS010000007.1"/>
</dbReference>
<evidence type="ECO:0000259" key="2">
    <source>
        <dbReference type="Pfam" id="PF20057"/>
    </source>
</evidence>
<evidence type="ECO:0000313" key="3">
    <source>
        <dbReference type="EMBL" id="MDP1028088.1"/>
    </source>
</evidence>
<dbReference type="EMBL" id="JAUUDS010000007">
    <property type="protein sequence ID" value="MDP1028088.1"/>
    <property type="molecule type" value="Genomic_DNA"/>
</dbReference>
<proteinExistence type="predicted"/>
<keyword evidence="4" id="KW-1185">Reference proteome</keyword>
<accession>A0ABT9EN63</accession>
<dbReference type="Pfam" id="PF20057">
    <property type="entry name" value="DUF6456"/>
    <property type="match status" value="1"/>
</dbReference>
<sequence>MRGLVERMIDEQGRPAPHGRRVTVNPAESPLGWLASRGMLTPRQCEAGERLRMDYERAQLAASVTMRWAPRVDGGGAPVDPAAAQLSAKRRFDAAIAAVGPGLTDILWRVACAGEAVPAAEKALGWPGRSGRLVLTLALDRLAAHYGLH</sequence>
<feature type="region of interest" description="Disordered" evidence="1">
    <location>
        <begin position="1"/>
        <end position="25"/>
    </location>
</feature>
<protein>
    <submittedName>
        <fullName evidence="3">DUF6456 domain-containing protein</fullName>
    </submittedName>
</protein>
<dbReference type="InterPro" id="IPR045599">
    <property type="entry name" value="DUF6456"/>
</dbReference>
<evidence type="ECO:0000256" key="1">
    <source>
        <dbReference type="SAM" id="MobiDB-lite"/>
    </source>
</evidence>
<evidence type="ECO:0000313" key="4">
    <source>
        <dbReference type="Proteomes" id="UP001230685"/>
    </source>
</evidence>
<organism evidence="3 4">
    <name type="scientific">Sphingomonas aurea</name>
    <dbReference type="NCBI Taxonomy" id="3063994"/>
    <lineage>
        <taxon>Bacteria</taxon>
        <taxon>Pseudomonadati</taxon>
        <taxon>Pseudomonadota</taxon>
        <taxon>Alphaproteobacteria</taxon>
        <taxon>Sphingomonadales</taxon>
        <taxon>Sphingomonadaceae</taxon>
        <taxon>Sphingomonas</taxon>
    </lineage>
</organism>
<feature type="domain" description="DUF6456" evidence="2">
    <location>
        <begin position="23"/>
        <end position="147"/>
    </location>
</feature>
<feature type="compositionally biased region" description="Basic and acidic residues" evidence="1">
    <location>
        <begin position="1"/>
        <end position="13"/>
    </location>
</feature>